<dbReference type="AlphaFoldDB" id="A0A176WHH6"/>
<organism evidence="2 3">
    <name type="scientific">Marchantia polymorpha subsp. ruderalis</name>
    <dbReference type="NCBI Taxonomy" id="1480154"/>
    <lineage>
        <taxon>Eukaryota</taxon>
        <taxon>Viridiplantae</taxon>
        <taxon>Streptophyta</taxon>
        <taxon>Embryophyta</taxon>
        <taxon>Marchantiophyta</taxon>
        <taxon>Marchantiopsida</taxon>
        <taxon>Marchantiidae</taxon>
        <taxon>Marchantiales</taxon>
        <taxon>Marchantiaceae</taxon>
        <taxon>Marchantia</taxon>
    </lineage>
</organism>
<gene>
    <name evidence="2" type="ORF">AXG93_2374s1230</name>
</gene>
<protein>
    <submittedName>
        <fullName evidence="2">Uncharacterized protein</fullName>
    </submittedName>
</protein>
<keyword evidence="1" id="KW-0472">Membrane</keyword>
<proteinExistence type="predicted"/>
<keyword evidence="3" id="KW-1185">Reference proteome</keyword>
<evidence type="ECO:0000313" key="2">
    <source>
        <dbReference type="EMBL" id="OAE32577.1"/>
    </source>
</evidence>
<dbReference type="EMBL" id="LVLJ01000784">
    <property type="protein sequence ID" value="OAE32577.1"/>
    <property type="molecule type" value="Genomic_DNA"/>
</dbReference>
<evidence type="ECO:0000313" key="3">
    <source>
        <dbReference type="Proteomes" id="UP000077202"/>
    </source>
</evidence>
<accession>A0A176WHH6</accession>
<comment type="caution">
    <text evidence="2">The sequence shown here is derived from an EMBL/GenBank/DDBJ whole genome shotgun (WGS) entry which is preliminary data.</text>
</comment>
<feature type="transmembrane region" description="Helical" evidence="1">
    <location>
        <begin position="102"/>
        <end position="122"/>
    </location>
</feature>
<evidence type="ECO:0000256" key="1">
    <source>
        <dbReference type="SAM" id="Phobius"/>
    </source>
</evidence>
<keyword evidence="1" id="KW-0812">Transmembrane</keyword>
<reference evidence="2" key="1">
    <citation type="submission" date="2016-03" db="EMBL/GenBank/DDBJ databases">
        <title>Mechanisms controlling the formation of the plant cell surface in tip-growing cells are functionally conserved among land plants.</title>
        <authorList>
            <person name="Honkanen S."/>
            <person name="Jones V.A."/>
            <person name="Morieri G."/>
            <person name="Champion C."/>
            <person name="Hetherington A.J."/>
            <person name="Kelly S."/>
            <person name="Saint-Marcoux D."/>
            <person name="Proust H."/>
            <person name="Prescott H."/>
            <person name="Dolan L."/>
        </authorList>
    </citation>
    <scope>NUCLEOTIDE SEQUENCE [LARGE SCALE GENOMIC DNA]</scope>
    <source>
        <tissue evidence="2">Whole gametophyte</tissue>
    </source>
</reference>
<keyword evidence="1" id="KW-1133">Transmembrane helix</keyword>
<dbReference type="Proteomes" id="UP000077202">
    <property type="component" value="Unassembled WGS sequence"/>
</dbReference>
<name>A0A176WHH6_MARPO</name>
<sequence length="178" mass="18892">MHTSSEVFAARARALLSSARSRFGHPRLRVPSRFRLVLRRTGADTDDFEKLDSRRSGGSVVRAPDAGLKPSLGVGASKTGAVSRGSHLSAEIMCFMGKICKLCSCLIVVAVVLTVLFGFGWMKKAGHACVQGHSVLGKCNGSFIAPPPSWGPVLSPVYDLLPPLGNDNFTSSSVQPKP</sequence>